<keyword evidence="1" id="KW-1133">Transmembrane helix</keyword>
<evidence type="ECO:0000256" key="1">
    <source>
        <dbReference type="SAM" id="Phobius"/>
    </source>
</evidence>
<reference evidence="2 3" key="1">
    <citation type="submission" date="2018-06" db="EMBL/GenBank/DDBJ databases">
        <title>Comparative genomics reveals the genomic features of Rhizophagus irregularis, R. cerebriforme, R. diaphanum and Gigaspora rosea, and their symbiotic lifestyle signature.</title>
        <authorList>
            <person name="Morin E."/>
            <person name="San Clemente H."/>
            <person name="Chen E.C.H."/>
            <person name="De La Providencia I."/>
            <person name="Hainaut M."/>
            <person name="Kuo A."/>
            <person name="Kohler A."/>
            <person name="Murat C."/>
            <person name="Tang N."/>
            <person name="Roy S."/>
            <person name="Loubradou J."/>
            <person name="Henrissat B."/>
            <person name="Grigoriev I.V."/>
            <person name="Corradi N."/>
            <person name="Roux C."/>
            <person name="Martin F.M."/>
        </authorList>
    </citation>
    <scope>NUCLEOTIDE SEQUENCE [LARGE SCALE GENOMIC DNA]</scope>
    <source>
        <strain evidence="2 3">DAOM 194757</strain>
    </source>
</reference>
<gene>
    <name evidence="2" type="ORF">C2G38_2054600</name>
</gene>
<proteinExistence type="predicted"/>
<protein>
    <submittedName>
        <fullName evidence="2">Uncharacterized protein</fullName>
    </submittedName>
</protein>
<feature type="transmembrane region" description="Helical" evidence="1">
    <location>
        <begin position="29"/>
        <end position="51"/>
    </location>
</feature>
<sequence>MQIFQIFQYIKKLCEHVVLEIKRSHESNLVINFLTMETIIPKFVLLAFNAVKLRISIEFTVTFIITFIKFTPSIYINITLKYHMIIFFVGNG</sequence>
<name>A0A397W658_9GLOM</name>
<accession>A0A397W658</accession>
<keyword evidence="3" id="KW-1185">Reference proteome</keyword>
<feature type="transmembrane region" description="Helical" evidence="1">
    <location>
        <begin position="57"/>
        <end position="78"/>
    </location>
</feature>
<organism evidence="2 3">
    <name type="scientific">Gigaspora rosea</name>
    <dbReference type="NCBI Taxonomy" id="44941"/>
    <lineage>
        <taxon>Eukaryota</taxon>
        <taxon>Fungi</taxon>
        <taxon>Fungi incertae sedis</taxon>
        <taxon>Mucoromycota</taxon>
        <taxon>Glomeromycotina</taxon>
        <taxon>Glomeromycetes</taxon>
        <taxon>Diversisporales</taxon>
        <taxon>Gigasporaceae</taxon>
        <taxon>Gigaspora</taxon>
    </lineage>
</organism>
<dbReference type="AlphaFoldDB" id="A0A397W658"/>
<keyword evidence="1" id="KW-0812">Transmembrane</keyword>
<evidence type="ECO:0000313" key="2">
    <source>
        <dbReference type="EMBL" id="RIB30184.1"/>
    </source>
</evidence>
<keyword evidence="1" id="KW-0472">Membrane</keyword>
<comment type="caution">
    <text evidence="2">The sequence shown here is derived from an EMBL/GenBank/DDBJ whole genome shotgun (WGS) entry which is preliminary data.</text>
</comment>
<dbReference type="Proteomes" id="UP000266673">
    <property type="component" value="Unassembled WGS sequence"/>
</dbReference>
<evidence type="ECO:0000313" key="3">
    <source>
        <dbReference type="Proteomes" id="UP000266673"/>
    </source>
</evidence>
<dbReference type="EMBL" id="QKWP01000019">
    <property type="protein sequence ID" value="RIB30184.1"/>
    <property type="molecule type" value="Genomic_DNA"/>
</dbReference>